<organism evidence="3 4">
    <name type="scientific">Anopheles gambiae</name>
    <name type="common">African malaria mosquito</name>
    <dbReference type="NCBI Taxonomy" id="7165"/>
    <lineage>
        <taxon>Eukaryota</taxon>
        <taxon>Metazoa</taxon>
        <taxon>Ecdysozoa</taxon>
        <taxon>Arthropoda</taxon>
        <taxon>Hexapoda</taxon>
        <taxon>Insecta</taxon>
        <taxon>Pterygota</taxon>
        <taxon>Neoptera</taxon>
        <taxon>Endopterygota</taxon>
        <taxon>Diptera</taxon>
        <taxon>Nematocera</taxon>
        <taxon>Culicoidea</taxon>
        <taxon>Culicidae</taxon>
        <taxon>Anophelinae</taxon>
        <taxon>Anopheles</taxon>
    </lineage>
</organism>
<name>A0A1S4HAD5_ANOGA</name>
<evidence type="ECO:0000256" key="1">
    <source>
        <dbReference type="SAM" id="MobiDB-lite"/>
    </source>
</evidence>
<reference evidence="3" key="4">
    <citation type="submission" date="2020-05" db="UniProtKB">
        <authorList>
            <consortium name="EnsemblMetazoa"/>
        </authorList>
    </citation>
    <scope>IDENTIFICATION</scope>
    <source>
        <strain evidence="3">PEST</strain>
    </source>
</reference>
<reference evidence="4" key="1">
    <citation type="journal article" date="2002" name="Science">
        <title>The genome sequence of the malaria mosquito Anopheles gambiae.</title>
        <authorList>
            <person name="Holt R.A."/>
            <person name="Subramanian G.M."/>
            <person name="Halpern A."/>
            <person name="Sutton G.G."/>
            <person name="Charlab R."/>
            <person name="Nusskern D.R."/>
            <person name="Wincker P."/>
            <person name="Clark A.G."/>
            <person name="Ribeiro J.M."/>
            <person name="Wides R."/>
            <person name="Salzberg S.L."/>
            <person name="Loftus B."/>
            <person name="Yandell M."/>
            <person name="Majoros W.H."/>
            <person name="Rusch D.B."/>
            <person name="Lai Z."/>
            <person name="Kraft C.L."/>
            <person name="Abril J.F."/>
            <person name="Anthouard V."/>
            <person name="Arensburger P."/>
            <person name="Atkinson P.W."/>
            <person name="Baden H."/>
            <person name="de Berardinis V."/>
            <person name="Baldwin D."/>
            <person name="Benes V."/>
            <person name="Biedler J."/>
            <person name="Blass C."/>
            <person name="Bolanos R."/>
            <person name="Boscus D."/>
            <person name="Barnstead M."/>
            <person name="Cai S."/>
            <person name="Center A."/>
            <person name="Chaturverdi K."/>
            <person name="Christophides G.K."/>
            <person name="Chrystal M.A."/>
            <person name="Clamp M."/>
            <person name="Cravchik A."/>
            <person name="Curwen V."/>
            <person name="Dana A."/>
            <person name="Delcher A."/>
            <person name="Dew I."/>
            <person name="Evans C.A."/>
            <person name="Flanigan M."/>
            <person name="Grundschober-Freimoser A."/>
            <person name="Friedli L."/>
            <person name="Gu Z."/>
            <person name="Guan P."/>
            <person name="Guigo R."/>
            <person name="Hillenmeyer M.E."/>
            <person name="Hladun S.L."/>
            <person name="Hogan J.R."/>
            <person name="Hong Y.S."/>
            <person name="Hoover J."/>
            <person name="Jaillon O."/>
            <person name="Ke Z."/>
            <person name="Kodira C."/>
            <person name="Kokoza E."/>
            <person name="Koutsos A."/>
            <person name="Letunic I."/>
            <person name="Levitsky A."/>
            <person name="Liang Y."/>
            <person name="Lin J.J."/>
            <person name="Lobo N.F."/>
            <person name="Lopez J.R."/>
            <person name="Malek J.A."/>
            <person name="McIntosh T.C."/>
            <person name="Meister S."/>
            <person name="Miller J."/>
            <person name="Mobarry C."/>
            <person name="Mongin E."/>
            <person name="Murphy S.D."/>
            <person name="O'Brochta D.A."/>
            <person name="Pfannkoch C."/>
            <person name="Qi R."/>
            <person name="Regier M.A."/>
            <person name="Remington K."/>
            <person name="Shao H."/>
            <person name="Sharakhova M.V."/>
            <person name="Sitter C.D."/>
            <person name="Shetty J."/>
            <person name="Smith T.J."/>
            <person name="Strong R."/>
            <person name="Sun J."/>
            <person name="Thomasova D."/>
            <person name="Ton L.Q."/>
            <person name="Topalis P."/>
            <person name="Tu Z."/>
            <person name="Unger M.F."/>
            <person name="Walenz B."/>
            <person name="Wang A."/>
            <person name="Wang J."/>
            <person name="Wang M."/>
            <person name="Wang X."/>
            <person name="Woodford K.J."/>
            <person name="Wortman J.R."/>
            <person name="Wu M."/>
            <person name="Yao A."/>
            <person name="Zdobnov E.M."/>
            <person name="Zhang H."/>
            <person name="Zhao Q."/>
            <person name="Zhao S."/>
            <person name="Zhu S.C."/>
            <person name="Zhimulev I."/>
            <person name="Coluzzi M."/>
            <person name="della Torre A."/>
            <person name="Roth C.W."/>
            <person name="Louis C."/>
            <person name="Kalush F."/>
            <person name="Mural R.J."/>
            <person name="Myers E.W."/>
            <person name="Adams M.D."/>
            <person name="Smith H.O."/>
            <person name="Broder S."/>
            <person name="Gardner M.J."/>
            <person name="Fraser C.M."/>
            <person name="Birney E."/>
            <person name="Bork P."/>
            <person name="Brey P.T."/>
            <person name="Venter J.C."/>
            <person name="Weissenbach J."/>
            <person name="Kafatos F.C."/>
            <person name="Collins F.H."/>
            <person name="Hoffman S.L."/>
        </authorList>
    </citation>
    <scope>NUCLEOTIDE SEQUENCE [LARGE SCALE GENOMIC DNA]</scope>
    <source>
        <strain evidence="4">PEST</strain>
    </source>
</reference>
<proteinExistence type="predicted"/>
<dbReference type="Proteomes" id="UP000007062">
    <property type="component" value="Unassembled WGS sequence"/>
</dbReference>
<reference evidence="4" key="2">
    <citation type="journal article" date="2004" name="Trends Parasitol.">
        <title>The Anopheles gambiae genome: an update.</title>
        <authorList>
            <person name="Mongin E."/>
            <person name="Louis C."/>
            <person name="Holt R.A."/>
            <person name="Birney E."/>
            <person name="Collins F.H."/>
        </authorList>
    </citation>
    <scope>NUCLEOTIDE SEQUENCE [LARGE SCALE GENOMIC DNA]</scope>
    <source>
        <strain evidence="4">PEST</strain>
    </source>
</reference>
<reference evidence="4" key="3">
    <citation type="journal article" date="2007" name="Genome Biol.">
        <title>Update of the Anopheles gambiae PEST genome assembly.</title>
        <authorList>
            <person name="Sharakhova M.V."/>
            <person name="Hammond M.P."/>
            <person name="Lobo N.F."/>
            <person name="Krzywinski J."/>
            <person name="Unger M.F."/>
            <person name="Hillenmeyer M.E."/>
            <person name="Bruggner R.V."/>
            <person name="Birney E."/>
            <person name="Collins F.H."/>
        </authorList>
    </citation>
    <scope>NUCLEOTIDE SEQUENCE [LARGE SCALE GENOMIC DNA]</scope>
    <source>
        <strain evidence="4">PEST</strain>
    </source>
</reference>
<feature type="chain" id="PRO_5043433567" description="Trissin" evidence="2">
    <location>
        <begin position="28"/>
        <end position="161"/>
    </location>
</feature>
<evidence type="ECO:0000313" key="4">
    <source>
        <dbReference type="Proteomes" id="UP000007062"/>
    </source>
</evidence>
<accession>A0A1S4HAD5</accession>
<dbReference type="EnsemblMetazoa" id="AGAP012496-RA">
    <property type="protein sequence ID" value="AGAP012496-PA"/>
    <property type="gene ID" value="AGAP012496"/>
</dbReference>
<dbReference type="OMA" id="MSICICF"/>
<dbReference type="InParanoid" id="A0A1S4HAD5"/>
<keyword evidence="2" id="KW-0732">Signal</keyword>
<keyword evidence="4" id="KW-1185">Reference proteome</keyword>
<evidence type="ECO:0000256" key="2">
    <source>
        <dbReference type="SAM" id="SignalP"/>
    </source>
</evidence>
<protein>
    <recommendedName>
        <fullName evidence="5">Trissin</fullName>
    </recommendedName>
</protein>
<sequence>MNPAAYVSIIFGCCVLWVACSFPVALSCDSCGRECASACGTRHFRTCCFNYLRKRSSPPSAASAIIDKRLELLYGTKLVEQKPQTMLSSLTNIDSTNVEGGIDYEYVPILSTKHFAIGKTQSAPKISLQRKHDSNIPELDDNNEKSSEESESGALQLFYES</sequence>
<dbReference type="VEuPathDB" id="VectorBase:AGAP012496"/>
<dbReference type="EMBL" id="AAAB01008819">
    <property type="status" value="NOT_ANNOTATED_CDS"/>
    <property type="molecule type" value="Genomic_DNA"/>
</dbReference>
<dbReference type="FunCoup" id="A0A1S4HAD5">
    <property type="interactions" value="45"/>
</dbReference>
<feature type="region of interest" description="Disordered" evidence="1">
    <location>
        <begin position="124"/>
        <end position="161"/>
    </location>
</feature>
<evidence type="ECO:0008006" key="5">
    <source>
        <dbReference type="Google" id="ProtNLM"/>
    </source>
</evidence>
<dbReference type="AlphaFoldDB" id="A0A1S4HAD5"/>
<evidence type="ECO:0000313" key="3">
    <source>
        <dbReference type="EnsemblMetazoa" id="AGAP012496-PA"/>
    </source>
</evidence>
<feature type="signal peptide" evidence="2">
    <location>
        <begin position="1"/>
        <end position="27"/>
    </location>
</feature>